<evidence type="ECO:0000313" key="3">
    <source>
        <dbReference type="EMBL" id="MDP4536323.1"/>
    </source>
</evidence>
<feature type="transmembrane region" description="Helical" evidence="1">
    <location>
        <begin position="102"/>
        <end position="119"/>
    </location>
</feature>
<sequence>MFQRLRHYADAILSALPSNRLLAIDAFRGLTITAMILVNNPGSWAFIYAPLKHADWHGWTPTDLIFPFFVFIVGVSIMLSVSVQHEHGKPRQAIVKHGAKRMVKLILLGWFLALFYYNFRDPSFHWFTDRLMEMRIPGVLQRLGVVYFATLLIVLYGPKRHYLSWAIGLCLLYSMLLLWLPYSDANGVRYQGELLPGNNLAAWLDHLVFGAKHLYADSQPFASDPEGLLSTLPAISSCLTGVIAAQYLQSKAALGQKVVAMAGCGLILIVLAELLSTVMPINKPLWTPSYVLLSTGFALFILAIFLWLIDSLHYRRWTAPFVVFGANAIAFFMFAGVMARIFSLIPIGDRSVQSLLYRDLLQPLFGNYNGSLAYALLFLCMSYLVMHWMYKKGWFWKV</sequence>
<feature type="transmembrane region" description="Helical" evidence="1">
    <location>
        <begin position="227"/>
        <end position="247"/>
    </location>
</feature>
<evidence type="ECO:0000259" key="2">
    <source>
        <dbReference type="Pfam" id="PF07786"/>
    </source>
</evidence>
<keyword evidence="1" id="KW-0472">Membrane</keyword>
<evidence type="ECO:0000313" key="4">
    <source>
        <dbReference type="Proteomes" id="UP001231616"/>
    </source>
</evidence>
<feature type="transmembrane region" description="Helical" evidence="1">
    <location>
        <begin position="21"/>
        <end position="44"/>
    </location>
</feature>
<keyword evidence="1" id="KW-0812">Transmembrane</keyword>
<dbReference type="RefSeq" id="WP_305893586.1">
    <property type="nucleotide sequence ID" value="NZ_JAUZVZ010000010.1"/>
</dbReference>
<dbReference type="Pfam" id="PF07786">
    <property type="entry name" value="HGSNAT_cat"/>
    <property type="match status" value="1"/>
</dbReference>
<feature type="transmembrane region" description="Helical" evidence="1">
    <location>
        <begin position="321"/>
        <end position="348"/>
    </location>
</feature>
<feature type="transmembrane region" description="Helical" evidence="1">
    <location>
        <begin position="139"/>
        <end position="156"/>
    </location>
</feature>
<proteinExistence type="predicted"/>
<organism evidence="3 4">
    <name type="scientific">Alkalimonas collagenimarina</name>
    <dbReference type="NCBI Taxonomy" id="400390"/>
    <lineage>
        <taxon>Bacteria</taxon>
        <taxon>Pseudomonadati</taxon>
        <taxon>Pseudomonadota</taxon>
        <taxon>Gammaproteobacteria</taxon>
        <taxon>Alkalimonas</taxon>
    </lineage>
</organism>
<accession>A0ABT9GZ73</accession>
<name>A0ABT9GZ73_9GAMM</name>
<dbReference type="EMBL" id="JAUZVZ010000010">
    <property type="protein sequence ID" value="MDP4536323.1"/>
    <property type="molecule type" value="Genomic_DNA"/>
</dbReference>
<dbReference type="InterPro" id="IPR012429">
    <property type="entry name" value="HGSNAT_cat"/>
</dbReference>
<feature type="transmembrane region" description="Helical" evidence="1">
    <location>
        <begin position="163"/>
        <end position="182"/>
    </location>
</feature>
<reference evidence="3 4" key="1">
    <citation type="submission" date="2023-08" db="EMBL/GenBank/DDBJ databases">
        <authorList>
            <person name="Joshi A."/>
            <person name="Thite S."/>
        </authorList>
    </citation>
    <scope>NUCLEOTIDE SEQUENCE [LARGE SCALE GENOMIC DNA]</scope>
    <source>
        <strain evidence="3 4">AC40</strain>
    </source>
</reference>
<keyword evidence="4" id="KW-1185">Reference proteome</keyword>
<feature type="transmembrane region" description="Helical" evidence="1">
    <location>
        <begin position="64"/>
        <end position="81"/>
    </location>
</feature>
<feature type="transmembrane region" description="Helical" evidence="1">
    <location>
        <begin position="259"/>
        <end position="278"/>
    </location>
</feature>
<protein>
    <submittedName>
        <fullName evidence="3">Heparan-alpha-glucosaminide N-acetyltransferase domain-containing protein</fullName>
    </submittedName>
</protein>
<feature type="transmembrane region" description="Helical" evidence="1">
    <location>
        <begin position="368"/>
        <end position="390"/>
    </location>
</feature>
<gene>
    <name evidence="3" type="ORF">Q3O60_08990</name>
</gene>
<evidence type="ECO:0000256" key="1">
    <source>
        <dbReference type="SAM" id="Phobius"/>
    </source>
</evidence>
<feature type="domain" description="Heparan-alpha-glucosaminide N-acetyltransferase catalytic" evidence="2">
    <location>
        <begin position="20"/>
        <end position="167"/>
    </location>
</feature>
<keyword evidence="1" id="KW-1133">Transmembrane helix</keyword>
<comment type="caution">
    <text evidence="3">The sequence shown here is derived from an EMBL/GenBank/DDBJ whole genome shotgun (WGS) entry which is preliminary data.</text>
</comment>
<dbReference type="Proteomes" id="UP001231616">
    <property type="component" value="Unassembled WGS sequence"/>
</dbReference>
<dbReference type="PANTHER" id="PTHR31061">
    <property type="entry name" value="LD22376P"/>
    <property type="match status" value="1"/>
</dbReference>
<dbReference type="PANTHER" id="PTHR31061:SF24">
    <property type="entry name" value="LD22376P"/>
    <property type="match status" value="1"/>
</dbReference>
<feature type="transmembrane region" description="Helical" evidence="1">
    <location>
        <begin position="290"/>
        <end position="309"/>
    </location>
</feature>